<name>A0A5C7FQY4_9BACT</name>
<keyword evidence="1" id="KW-0812">Transmembrane</keyword>
<protein>
    <recommendedName>
        <fullName evidence="4">Peptidase M50</fullName>
    </recommendedName>
</protein>
<dbReference type="EMBL" id="VOXD01000036">
    <property type="protein sequence ID" value="TXF87115.1"/>
    <property type="molecule type" value="Genomic_DNA"/>
</dbReference>
<comment type="caution">
    <text evidence="2">The sequence shown here is derived from an EMBL/GenBank/DDBJ whole genome shotgun (WGS) entry which is preliminary data.</text>
</comment>
<accession>A0A5C7FQY4</accession>
<dbReference type="OrthoDB" id="1494327at2"/>
<gene>
    <name evidence="2" type="ORF">FUA23_18660</name>
</gene>
<evidence type="ECO:0000313" key="3">
    <source>
        <dbReference type="Proteomes" id="UP000321907"/>
    </source>
</evidence>
<evidence type="ECO:0000256" key="1">
    <source>
        <dbReference type="SAM" id="Phobius"/>
    </source>
</evidence>
<dbReference type="RefSeq" id="WP_147932287.1">
    <property type="nucleotide sequence ID" value="NZ_VOXD01000036.1"/>
</dbReference>
<organism evidence="2 3">
    <name type="scientific">Neolewinella aurantiaca</name>
    <dbReference type="NCBI Taxonomy" id="2602767"/>
    <lineage>
        <taxon>Bacteria</taxon>
        <taxon>Pseudomonadati</taxon>
        <taxon>Bacteroidota</taxon>
        <taxon>Saprospiria</taxon>
        <taxon>Saprospirales</taxon>
        <taxon>Lewinellaceae</taxon>
        <taxon>Neolewinella</taxon>
    </lineage>
</organism>
<sequence>MFTPINFLIATATIVVLMLLHETAHYVSARMMNLRVIDFGLKMRGAVPYPFVEVGWTPNARKRLIYLMAGVATTASLFSLSLITSASWLIPGIYLGFAGQLVLETNPVFSDFVILQGMNSGKGKSDNDRMFTGPWYVHFALWVLLIVLLLSPRFLPGLLFAGA</sequence>
<keyword evidence="1" id="KW-1133">Transmembrane helix</keyword>
<keyword evidence="3" id="KW-1185">Reference proteome</keyword>
<dbReference type="AlphaFoldDB" id="A0A5C7FQY4"/>
<evidence type="ECO:0000313" key="2">
    <source>
        <dbReference type="EMBL" id="TXF87115.1"/>
    </source>
</evidence>
<feature type="transmembrane region" description="Helical" evidence="1">
    <location>
        <begin position="64"/>
        <end position="86"/>
    </location>
</feature>
<feature type="transmembrane region" description="Helical" evidence="1">
    <location>
        <begin position="135"/>
        <end position="155"/>
    </location>
</feature>
<proteinExistence type="predicted"/>
<feature type="transmembrane region" description="Helical" evidence="1">
    <location>
        <begin position="6"/>
        <end position="27"/>
    </location>
</feature>
<dbReference type="Proteomes" id="UP000321907">
    <property type="component" value="Unassembled WGS sequence"/>
</dbReference>
<evidence type="ECO:0008006" key="4">
    <source>
        <dbReference type="Google" id="ProtNLM"/>
    </source>
</evidence>
<reference evidence="2 3" key="1">
    <citation type="submission" date="2019-08" db="EMBL/GenBank/DDBJ databases">
        <title>Lewinella sp. strain SSH13 Genome sequencing and assembly.</title>
        <authorList>
            <person name="Kim I."/>
        </authorList>
    </citation>
    <scope>NUCLEOTIDE SEQUENCE [LARGE SCALE GENOMIC DNA]</scope>
    <source>
        <strain evidence="2 3">SSH13</strain>
    </source>
</reference>
<keyword evidence="1" id="KW-0472">Membrane</keyword>